<organism evidence="2 3">
    <name type="scientific">Halomonas urumqiensis</name>
    <dbReference type="NCBI Taxonomy" id="1684789"/>
    <lineage>
        <taxon>Bacteria</taxon>
        <taxon>Pseudomonadati</taxon>
        <taxon>Pseudomonadota</taxon>
        <taxon>Gammaproteobacteria</taxon>
        <taxon>Oceanospirillales</taxon>
        <taxon>Halomonadaceae</taxon>
        <taxon>Halomonas</taxon>
    </lineage>
</organism>
<dbReference type="InterPro" id="IPR010221">
    <property type="entry name" value="VCBS_dom"/>
</dbReference>
<dbReference type="NCBIfam" id="TIGR03661">
    <property type="entry name" value="T1SS_VCA0849"/>
    <property type="match status" value="1"/>
</dbReference>
<dbReference type="PROSITE" id="PS00330">
    <property type="entry name" value="HEMOLYSIN_CALCIUM"/>
    <property type="match status" value="2"/>
</dbReference>
<evidence type="ECO:0000313" key="3">
    <source>
        <dbReference type="Proteomes" id="UP000235547"/>
    </source>
</evidence>
<dbReference type="NCBIfam" id="TIGR01965">
    <property type="entry name" value="VCBS_repeat"/>
    <property type="match status" value="1"/>
</dbReference>
<dbReference type="EMBL" id="PNRG01000022">
    <property type="protein sequence ID" value="PMR80010.1"/>
    <property type="molecule type" value="Genomic_DNA"/>
</dbReference>
<gene>
    <name evidence="2" type="ORF">C1H70_10015</name>
</gene>
<dbReference type="Proteomes" id="UP000235547">
    <property type="component" value="Unassembled WGS sequence"/>
</dbReference>
<proteinExistence type="predicted"/>
<dbReference type="GO" id="GO:0005509">
    <property type="term" value="F:calcium ion binding"/>
    <property type="evidence" value="ECO:0007669"/>
    <property type="project" value="InterPro"/>
</dbReference>
<keyword evidence="3" id="KW-1185">Reference proteome</keyword>
<evidence type="ECO:0008006" key="4">
    <source>
        <dbReference type="Google" id="ProtNLM"/>
    </source>
</evidence>
<dbReference type="OrthoDB" id="8481600at2"/>
<dbReference type="AlphaFoldDB" id="A0A2N7UHX8"/>
<name>A0A2N7UHX8_9GAMM</name>
<dbReference type="InterPro" id="IPR018511">
    <property type="entry name" value="Hemolysin-typ_Ca-bd_CS"/>
</dbReference>
<reference evidence="2 3" key="1">
    <citation type="submission" date="2018-01" db="EMBL/GenBank/DDBJ databases">
        <title>Halomonas endophytica sp. nov., isolated from storage liquid in the stems of Populus euphratica.</title>
        <authorList>
            <person name="Chen C."/>
        </authorList>
    </citation>
    <scope>NUCLEOTIDE SEQUENCE [LARGE SCALE GENOMIC DNA]</scope>
    <source>
        <strain evidence="2 3">BZ-SZ-XJ27</strain>
    </source>
</reference>
<keyword evidence="1" id="KW-0106">Calcium</keyword>
<comment type="caution">
    <text evidence="2">The sequence shown here is derived from an EMBL/GenBank/DDBJ whole genome shotgun (WGS) entry which is preliminary data.</text>
</comment>
<evidence type="ECO:0000313" key="2">
    <source>
        <dbReference type="EMBL" id="PMR80010.1"/>
    </source>
</evidence>
<dbReference type="RefSeq" id="WP_146009674.1">
    <property type="nucleotide sequence ID" value="NZ_PNRG01000022.1"/>
</dbReference>
<dbReference type="Gene3D" id="2.150.10.10">
    <property type="entry name" value="Serralysin-like metalloprotease, C-terminal"/>
    <property type="match status" value="1"/>
</dbReference>
<dbReference type="InterPro" id="IPR011049">
    <property type="entry name" value="Serralysin-like_metalloprot_C"/>
</dbReference>
<dbReference type="Pfam" id="PF00353">
    <property type="entry name" value="HemolysinCabind"/>
    <property type="match status" value="1"/>
</dbReference>
<evidence type="ECO:0000256" key="1">
    <source>
        <dbReference type="ARBA" id="ARBA00022837"/>
    </source>
</evidence>
<dbReference type="InterPro" id="IPR019960">
    <property type="entry name" value="T1SS_VCA0849"/>
</dbReference>
<protein>
    <recommendedName>
        <fullName evidence="4">Type I secretion C-terminal target domain-containing protein</fullName>
    </recommendedName>
</protein>
<sequence length="549" mass="57282">YGELSVDLDGSWTYTLSDNTLDHDGDDLTGADDQVQDAFQVRATDDEGDVSPEATLTVDINDDGPKFTSVSDAIVAGVAGAEVSGSYVASFGADNLEQLGLVLQQTGMLSGQDITFDVGDQDANGVSSVVARSASGSELFTFFIKTQNNPVSEGGDGSVTFKAFSDEGDMDGSLAFEIFVDEGGEYKFNLQDNSFVTAAVASGADFGAFGPVTSVANDDQSLVITGNDEVNASSNGVGVKQPTISKNDFLELGFSLQQTEVAFDLVQWGGSGAASIDFTVDGSSFVSSGIAEIEKDASSVSFVVDSGKAGTYELNGDGSSYTFYVADKFSKIGINHEGGAKFGINNVSYDKNFEIQDLIMNYQLSAIDGDGDEAIADDLLSVAIASYLPENFESGQVLSGDAGSNQLVGTDDGDYLYGSGGDDDLMGGAGDDILWGGDGNDVFKWDLGDEADSGQPAAEDIIADFSNGDNVLDLADILLDDDPTNLGDYIFAEQDGDDTVLHIDTSGSINAGGGNADQRITLEDFTTGETDSSAILAQMLNDDQLKIDQ</sequence>
<dbReference type="SUPFAM" id="SSF51120">
    <property type="entry name" value="beta-Roll"/>
    <property type="match status" value="1"/>
</dbReference>
<accession>A0A2N7UHX8</accession>
<dbReference type="InterPro" id="IPR001343">
    <property type="entry name" value="Hemolysn_Ca-bd"/>
</dbReference>
<dbReference type="PRINTS" id="PR00313">
    <property type="entry name" value="CABNDNGRPT"/>
</dbReference>
<feature type="non-terminal residue" evidence="2">
    <location>
        <position position="1"/>
    </location>
</feature>